<keyword evidence="3" id="KW-0677">Repeat</keyword>
<feature type="disulfide bond" evidence="5">
    <location>
        <begin position="932"/>
        <end position="942"/>
    </location>
</feature>
<feature type="disulfide bond" evidence="5">
    <location>
        <begin position="805"/>
        <end position="815"/>
    </location>
</feature>
<reference evidence="12" key="2">
    <citation type="journal article" date="2023" name="Microbiol Resour">
        <title>Decontamination and Annotation of the Draft Genome Sequence of the Oomycete Lagenidium giganteum ARSEF 373.</title>
        <authorList>
            <person name="Morgan W.R."/>
            <person name="Tartar A."/>
        </authorList>
    </citation>
    <scope>NUCLEOTIDE SEQUENCE</scope>
    <source>
        <strain evidence="12">ARSEF 373</strain>
    </source>
</reference>
<evidence type="ECO:0000256" key="8">
    <source>
        <dbReference type="SAM" id="Phobius"/>
    </source>
</evidence>
<dbReference type="Pfam" id="PF12661">
    <property type="entry name" value="hEGF"/>
    <property type="match status" value="3"/>
</dbReference>
<protein>
    <submittedName>
        <fullName evidence="12">Uncharacterized protein</fullName>
    </submittedName>
</protein>
<evidence type="ECO:0000313" key="13">
    <source>
        <dbReference type="Proteomes" id="UP001146120"/>
    </source>
</evidence>
<dbReference type="PROSITE" id="PS00022">
    <property type="entry name" value="EGF_1"/>
    <property type="match status" value="6"/>
</dbReference>
<dbReference type="InterPro" id="IPR000742">
    <property type="entry name" value="EGF"/>
</dbReference>
<feature type="domain" description="EGF-like" evidence="10">
    <location>
        <begin position="1736"/>
        <end position="1767"/>
    </location>
</feature>
<feature type="disulfide bond" evidence="5">
    <location>
        <begin position="886"/>
        <end position="895"/>
    </location>
</feature>
<feature type="disulfide bond" evidence="5">
    <location>
        <begin position="1403"/>
        <end position="1413"/>
    </location>
</feature>
<dbReference type="GO" id="GO:0009986">
    <property type="term" value="C:cell surface"/>
    <property type="evidence" value="ECO:0007669"/>
    <property type="project" value="TreeGrafter"/>
</dbReference>
<evidence type="ECO:0000256" key="9">
    <source>
        <dbReference type="SAM" id="SignalP"/>
    </source>
</evidence>
<keyword evidence="13" id="KW-1185">Reference proteome</keyword>
<dbReference type="Gene3D" id="2.120.10.30">
    <property type="entry name" value="TolB, C-terminal domain"/>
    <property type="match status" value="4"/>
</dbReference>
<evidence type="ECO:0000256" key="7">
    <source>
        <dbReference type="SAM" id="MobiDB-lite"/>
    </source>
</evidence>
<evidence type="ECO:0000256" key="6">
    <source>
        <dbReference type="PROSITE-ProRule" id="PRU00504"/>
    </source>
</evidence>
<dbReference type="PANTHER" id="PTHR14949">
    <property type="entry name" value="EGF-LIKE-DOMAIN, MULTIPLE 7, 8"/>
    <property type="match status" value="1"/>
</dbReference>
<feature type="signal peptide" evidence="9">
    <location>
        <begin position="1"/>
        <end position="31"/>
    </location>
</feature>
<feature type="disulfide bond" evidence="5">
    <location>
        <begin position="1421"/>
        <end position="1430"/>
    </location>
</feature>
<dbReference type="PROSITE" id="PS50026">
    <property type="entry name" value="EGF_3"/>
    <property type="match status" value="5"/>
</dbReference>
<dbReference type="GO" id="GO:0005576">
    <property type="term" value="C:extracellular region"/>
    <property type="evidence" value="ECO:0007669"/>
    <property type="project" value="TreeGrafter"/>
</dbReference>
<dbReference type="Pfam" id="PF01436">
    <property type="entry name" value="NHL"/>
    <property type="match status" value="2"/>
</dbReference>
<keyword evidence="8" id="KW-0472">Membrane</keyword>
<feature type="disulfide bond" evidence="5">
    <location>
        <begin position="868"/>
        <end position="878"/>
    </location>
</feature>
<dbReference type="SUPFAM" id="SSF69848">
    <property type="entry name" value="LCCL domain"/>
    <property type="match status" value="1"/>
</dbReference>
<feature type="chain" id="PRO_5043595648" evidence="9">
    <location>
        <begin position="32"/>
        <end position="1962"/>
    </location>
</feature>
<evidence type="ECO:0000259" key="11">
    <source>
        <dbReference type="PROSITE" id="PS50820"/>
    </source>
</evidence>
<dbReference type="Gene3D" id="2.10.25.10">
    <property type="entry name" value="Laminin"/>
    <property type="match status" value="8"/>
</dbReference>
<feature type="domain" description="EGF-like" evidence="10">
    <location>
        <begin position="864"/>
        <end position="896"/>
    </location>
</feature>
<evidence type="ECO:0000313" key="12">
    <source>
        <dbReference type="EMBL" id="DAZ94106.1"/>
    </source>
</evidence>
<feature type="disulfide bond" evidence="5">
    <location>
        <begin position="823"/>
        <end position="832"/>
    </location>
</feature>
<dbReference type="SMART" id="SM00603">
    <property type="entry name" value="LCCL"/>
    <property type="match status" value="1"/>
</dbReference>
<keyword evidence="8" id="KW-0812">Transmembrane</keyword>
<dbReference type="SUPFAM" id="SSF101898">
    <property type="entry name" value="NHL repeat"/>
    <property type="match status" value="1"/>
</dbReference>
<dbReference type="EMBL" id="DAKRPA010000269">
    <property type="protein sequence ID" value="DAZ94106.1"/>
    <property type="molecule type" value="Genomic_DNA"/>
</dbReference>
<comment type="caution">
    <text evidence="12">The sequence shown here is derived from an EMBL/GenBank/DDBJ whole genome shotgun (WGS) entry which is preliminary data.</text>
</comment>
<accession>A0AAV2YJJ5</accession>
<dbReference type="Pfam" id="PF25024">
    <property type="entry name" value="EGF_TEN"/>
    <property type="match status" value="1"/>
</dbReference>
<dbReference type="Pfam" id="PF03815">
    <property type="entry name" value="LCCL"/>
    <property type="match status" value="1"/>
</dbReference>
<feature type="domain" description="EGF-like" evidence="10">
    <location>
        <begin position="801"/>
        <end position="833"/>
    </location>
</feature>
<proteinExistence type="predicted"/>
<evidence type="ECO:0000256" key="3">
    <source>
        <dbReference type="ARBA" id="ARBA00022737"/>
    </source>
</evidence>
<keyword evidence="4 5" id="KW-1015">Disulfide bond</keyword>
<name>A0AAV2YJJ5_9STRA</name>
<evidence type="ECO:0000259" key="10">
    <source>
        <dbReference type="PROSITE" id="PS50026"/>
    </source>
</evidence>
<feature type="region of interest" description="Disordered" evidence="7">
    <location>
        <begin position="346"/>
        <end position="369"/>
    </location>
</feature>
<dbReference type="Gene3D" id="2.170.130.20">
    <property type="entry name" value="LCCL-like domain"/>
    <property type="match status" value="1"/>
</dbReference>
<dbReference type="PANTHER" id="PTHR14949:SF56">
    <property type="entry name" value="EGF-LIKE-DOMAIN, MULTIPLE 7"/>
    <property type="match status" value="1"/>
</dbReference>
<evidence type="ECO:0000256" key="4">
    <source>
        <dbReference type="ARBA" id="ARBA00023157"/>
    </source>
</evidence>
<dbReference type="InterPro" id="IPR004043">
    <property type="entry name" value="LCCL"/>
</dbReference>
<feature type="disulfide bond" evidence="5">
    <location>
        <begin position="1757"/>
        <end position="1766"/>
    </location>
</feature>
<feature type="domain" description="LCCL" evidence="11">
    <location>
        <begin position="623"/>
        <end position="707"/>
    </location>
</feature>
<feature type="transmembrane region" description="Helical" evidence="8">
    <location>
        <begin position="1900"/>
        <end position="1922"/>
    </location>
</feature>
<feature type="domain" description="EGF-like" evidence="10">
    <location>
        <begin position="1399"/>
        <end position="1431"/>
    </location>
</feature>
<dbReference type="PROSITE" id="PS50820">
    <property type="entry name" value="LCCL"/>
    <property type="match status" value="1"/>
</dbReference>
<keyword evidence="2 9" id="KW-0732">Signal</keyword>
<feature type="region of interest" description="Disordered" evidence="7">
    <location>
        <begin position="1937"/>
        <end position="1962"/>
    </location>
</feature>
<dbReference type="InterPro" id="IPR001258">
    <property type="entry name" value="NHL_repeat"/>
</dbReference>
<dbReference type="SMART" id="SM00181">
    <property type="entry name" value="EGF"/>
    <property type="match status" value="10"/>
</dbReference>
<reference evidence="12" key="1">
    <citation type="submission" date="2022-11" db="EMBL/GenBank/DDBJ databases">
        <authorList>
            <person name="Morgan W.R."/>
            <person name="Tartar A."/>
        </authorList>
    </citation>
    <scope>NUCLEOTIDE SEQUENCE</scope>
    <source>
        <strain evidence="12">ARSEF 373</strain>
    </source>
</reference>
<dbReference type="PROSITE" id="PS01186">
    <property type="entry name" value="EGF_2"/>
    <property type="match status" value="7"/>
</dbReference>
<dbReference type="InterPro" id="IPR011042">
    <property type="entry name" value="6-blade_b-propeller_TolB-like"/>
</dbReference>
<dbReference type="InterPro" id="IPR013032">
    <property type="entry name" value="EGF-like_CS"/>
</dbReference>
<feature type="disulfide bond" evidence="5">
    <location>
        <begin position="950"/>
        <end position="959"/>
    </location>
</feature>
<dbReference type="InterPro" id="IPR050969">
    <property type="entry name" value="Dev_Signal_Modulators"/>
</dbReference>
<organism evidence="12 13">
    <name type="scientific">Lagenidium giganteum</name>
    <dbReference type="NCBI Taxonomy" id="4803"/>
    <lineage>
        <taxon>Eukaryota</taxon>
        <taxon>Sar</taxon>
        <taxon>Stramenopiles</taxon>
        <taxon>Oomycota</taxon>
        <taxon>Peronosporomycetes</taxon>
        <taxon>Pythiales</taxon>
        <taxon>Pythiaceae</taxon>
    </lineage>
</organism>
<dbReference type="InterPro" id="IPR036609">
    <property type="entry name" value="LCCL_sf"/>
</dbReference>
<evidence type="ECO:0000256" key="5">
    <source>
        <dbReference type="PROSITE-ProRule" id="PRU00076"/>
    </source>
</evidence>
<dbReference type="GO" id="GO:0005102">
    <property type="term" value="F:signaling receptor binding"/>
    <property type="evidence" value="ECO:0007669"/>
    <property type="project" value="TreeGrafter"/>
</dbReference>
<evidence type="ECO:0000256" key="2">
    <source>
        <dbReference type="ARBA" id="ARBA00022729"/>
    </source>
</evidence>
<dbReference type="Proteomes" id="UP001146120">
    <property type="component" value="Unassembled WGS sequence"/>
</dbReference>
<evidence type="ECO:0000256" key="1">
    <source>
        <dbReference type="ARBA" id="ARBA00022536"/>
    </source>
</evidence>
<keyword evidence="1 5" id="KW-0245">EGF-like domain</keyword>
<feature type="repeat" description="NHL" evidence="6">
    <location>
        <begin position="240"/>
        <end position="264"/>
    </location>
</feature>
<gene>
    <name evidence="12" type="ORF">N0F65_007940</name>
</gene>
<feature type="domain" description="EGF-like" evidence="10">
    <location>
        <begin position="928"/>
        <end position="960"/>
    </location>
</feature>
<sequence>MAVRRWALGQLLAQLLLLLATAQWHISSVHAMVLRRPWTSQHWCKSVESPRWPFAYQKTATQTLEWKGRTNPSKQDMRHQCAVMGVESKCHRCEDIACGTALNQTCAYQLQGVAWAALPKNIPTVTDVAWAVGGAHRYDYGSASQVCVFLSGGDCISPFPTDYSQCVVRCWGRSSGAIQVLRDPEQGNASLLPHDDADAADIWSYPKNFTGDGKPQGMVSTLAGSGDRGFLDGAASVARFNNPQDVAVDSTGVVYVADTDNHRIRRIDPVTKAVTTLAGSGSQGVADGAAANATFSFPTGIAVYEMPVSKKPVVYVADTGNHRIRKIVDGVVSCVAGLCGSGVESAIQGRSPARPHPGLADGPPNSSRYDSPMGIAVDSNGIVFVADTGNHLIRRIEPNGTTNTLAGTVAPNENVPGCVTPCLRGVAGSRDGNLTYAQFNSPRDVAVGPQSTVIVADGHRIRRINYDGTRSILETISSSNRVVTLAGSQRPGNIDGAGDEATFHSPAGVTVSADGRVYVVSPVTCKLRQLSTASLVARDVTCTTTASQVLLPSGCSSYEPSVDELFRRVSPATNNIYYNYRGRNQSDPVDGVTLPGRRVKDCTGTPPIDALETGDRSLALRDANNAVVADTDEDQEDGTSFKLRCPAHCIATAGHTAKVFGSRMYTDASSICLAAVHSGALDDTTGGLITMILERGVHFRDPVIRAGSTAHSVTSLDMAKAYASARLFSVHAYPMPTIEVQTIAGAASALLRSGCGFVDAMPPQEARFNGPMGIEIYFGQSPGRTQLLYIADARNNRIRQITAVCSKICENGGVCVAQDMCSCASGWTGDDCSIPVCQTCGDRKVCVGPNQCSCIPGYTGAKCDVAQCVQHCANGGRCVAPDTCECRPGWFDANCTTPVCTQTCGNGGNCTAPDTCSCPSEWRDVDCRVPVCSQQCANGGTCIAPNTCLCPVGWSGYDCKLPICTQGLFVPDPSAYKSAQWRPFSFENYVPCDYGRWCNATAEFDCRARLMLSPVVSVAFGPSGRHKTGRPLDPAVDPILAPFHGCLLIELAENALSNYRFVREDNSTSGWFRYSPFVPFRWNASGAPWRGIVGPELGFLPPFNHASDRHVALAEKRNVIQGVYACANGGSCVAPDVCECAPGWIGFDCRTPVCTQGYYVPSQPTYFASDPPEAMDPRQPTSNPTYPALVETLAYDSVSTHWITRGGVRYEPTQGGYACSWRSITQWEKPLTIGPTASPEYYFEHPNYYSAYMDKTTSSDGYNHTEWEGMFWPPLYNLSKPLLDDTRQGWKRGGTWYRLLNNTWQKGKCLMQYQRTCATGKLALDLVTGNRGVVVPDTDASYRPRANYTIRALSIVNEWNQTLFGDCVDHVLRGCYNNGTCVAPDTCRCAPGWTGSDCSVPICKQACHNHGNCTLPDRCTCEIGWTGRDCSIPMCAQECRNGGKCVAPDTCECVTWPSVWRDGRENGGLPVFRKPDGTPQDTGFTGYDCNTPICVQAERFVLNTDRNASDFLSLRGHGKDGTLSCDTHRCPQYDEEVISNDGHSFQSGCSIGNPLPNPIGILPPEEKLANIQNYEDVLNTQRTSDGFLCGNLVWEQGDYTQGRYIRTNYVNITKLSDTAWAYGNSTPGEGVYMCRHKGSCIAPDTCTCGDGYEGIDCQKPSCRFLLANNTVVNHCLNGGRCVAKDTCRCLRINSTLHATYPTAPVGLTGYHGSDCGLPICLQGVFDPSCNASGAAGVDGCYRCKNGGKCVAPDVCECAPGWEGFDCSLPICRLQATPVIRSQLFTVDEDKVTAFEQDPCGTNGGRWGNETINGASIGQGNCTLPSKCTCLCRLKYDKDLCDKTGEFCEKPWKDPFHRSIPPGYVYGTKDCVDGFQGVEDAQGNFMSCHLQIYVPTTFRRYSVSLVALLSVFSVFFLVTWSYVRKRVRRRLLLAKAERRRSRKNSEDNPTRTKKGAFVHAKEE</sequence>
<comment type="caution">
    <text evidence="5">Lacks conserved residue(s) required for the propagation of feature annotation.</text>
</comment>
<keyword evidence="8" id="KW-1133">Transmembrane helix</keyword>
<dbReference type="PROSITE" id="PS51125">
    <property type="entry name" value="NHL"/>
    <property type="match status" value="1"/>
</dbReference>